<dbReference type="EMBL" id="JAKTMA010000001">
    <property type="protein sequence ID" value="MCR0231327.1"/>
    <property type="molecule type" value="Genomic_DNA"/>
</dbReference>
<dbReference type="Proteomes" id="UP001203972">
    <property type="component" value="Unassembled WGS sequence"/>
</dbReference>
<dbReference type="Proteomes" id="UP000604383">
    <property type="component" value="Unassembled WGS sequence"/>
</dbReference>
<dbReference type="EMBL" id="WWTN01000034">
    <property type="protein sequence ID" value="MZH57387.1"/>
    <property type="molecule type" value="Genomic_DNA"/>
</dbReference>
<organism evidence="1 4">
    <name type="scientific">Clostridium innocuum</name>
    <dbReference type="NCBI Taxonomy" id="1522"/>
    <lineage>
        <taxon>Bacteria</taxon>
        <taxon>Bacillati</taxon>
        <taxon>Bacillota</taxon>
        <taxon>Clostridia</taxon>
        <taxon>Eubacteriales</taxon>
        <taxon>Clostridiaceae</taxon>
        <taxon>Clostridium</taxon>
    </lineage>
</organism>
<dbReference type="RefSeq" id="WP_008818906.1">
    <property type="nucleotide sequence ID" value="NZ_AP025565.1"/>
</dbReference>
<comment type="caution">
    <text evidence="1">The sequence shown here is derived from an EMBL/GenBank/DDBJ whole genome shotgun (WGS) entry which is preliminary data.</text>
</comment>
<name>A0A099I8S6_CLOIN</name>
<accession>A0A099I8S6</accession>
<reference evidence="2" key="3">
    <citation type="journal article" date="2022" name="Clin. Infect. Dis.">
        <title>Association between Clostridium innocuum and antibiotic-associated diarrhea in adults and children: A cross-sectional study and comparative genomics analysis.</title>
        <authorList>
            <person name="Cherny K.E."/>
            <person name="Muscat E.B."/>
            <person name="Balaji A."/>
            <person name="Mukherjee J."/>
            <person name="Ozer E.A."/>
            <person name="Angarone M.P."/>
            <person name="Hauser A.R."/>
            <person name="Sichel J.S."/>
            <person name="Amponsah E."/>
            <person name="Kociolek L.K."/>
        </authorList>
    </citation>
    <scope>NUCLEOTIDE SEQUENCE</scope>
    <source>
        <strain evidence="2">NU1-AC-029v</strain>
    </source>
</reference>
<proteinExistence type="predicted"/>
<reference evidence="1 4" key="1">
    <citation type="submission" date="2014-08" db="EMBL/GenBank/DDBJ databases">
        <title>Clostridium innocuum, an unnegligible vancomycin-resistant pathogen causing extra-intestinal infections.</title>
        <authorList>
            <person name="Feng Y."/>
            <person name="Chiu C.-H."/>
        </authorList>
    </citation>
    <scope>NUCLEOTIDE SEQUENCE [LARGE SCALE GENOMIC DNA]</scope>
    <source>
        <strain evidence="1 4">AN88</strain>
    </source>
</reference>
<gene>
    <name evidence="1" type="ORF">CIAN88_10190</name>
    <name evidence="3" type="ORF">GT664_16940</name>
    <name evidence="2" type="ORF">MKC95_00910</name>
</gene>
<protein>
    <submittedName>
        <fullName evidence="1">Uncharacterized protein</fullName>
    </submittedName>
</protein>
<evidence type="ECO:0000313" key="4">
    <source>
        <dbReference type="Proteomes" id="UP000030008"/>
    </source>
</evidence>
<dbReference type="EMBL" id="JQIF01000042">
    <property type="protein sequence ID" value="KGJ53293.1"/>
    <property type="molecule type" value="Genomic_DNA"/>
</dbReference>
<evidence type="ECO:0000313" key="2">
    <source>
        <dbReference type="EMBL" id="MCR0231327.1"/>
    </source>
</evidence>
<sequence length="72" mass="8276">MPVPKASRILIQTMANGYLQQLYALQTQLRQQTVMLPSAAQGAELPLLQRQYRNVLHNVQEQIRICEGLRML</sequence>
<evidence type="ECO:0000313" key="1">
    <source>
        <dbReference type="EMBL" id="KGJ53293.1"/>
    </source>
</evidence>
<reference evidence="3" key="2">
    <citation type="journal article" date="2019" name="Nat. Med.">
        <title>A library of human gut bacterial isolates paired with longitudinal multiomics data enables mechanistic microbiome research.</title>
        <authorList>
            <person name="Poyet M."/>
            <person name="Groussin M."/>
            <person name="Gibbons S.M."/>
            <person name="Avila-Pacheco J."/>
            <person name="Jiang X."/>
            <person name="Kearney S.M."/>
            <person name="Perrotta A.R."/>
            <person name="Berdy B."/>
            <person name="Zhao S."/>
            <person name="Lieberman T.D."/>
            <person name="Swanson P.K."/>
            <person name="Smith M."/>
            <person name="Roesemann S."/>
            <person name="Alexander J.E."/>
            <person name="Rich S.A."/>
            <person name="Livny J."/>
            <person name="Vlamakis H."/>
            <person name="Clish C."/>
            <person name="Bullock K."/>
            <person name="Deik A."/>
            <person name="Scott J."/>
            <person name="Pierce K.A."/>
            <person name="Xavier R.J."/>
            <person name="Alm E.J."/>
        </authorList>
    </citation>
    <scope>NUCLEOTIDE SEQUENCE</scope>
    <source>
        <strain evidence="3">BIOML-A12</strain>
    </source>
</reference>
<evidence type="ECO:0000313" key="3">
    <source>
        <dbReference type="EMBL" id="MZH57387.1"/>
    </source>
</evidence>
<dbReference type="AlphaFoldDB" id="A0A099I8S6"/>
<dbReference type="Proteomes" id="UP000030008">
    <property type="component" value="Unassembled WGS sequence"/>
</dbReference>